<evidence type="ECO:0000256" key="2">
    <source>
        <dbReference type="ARBA" id="ARBA00004123"/>
    </source>
</evidence>
<dbReference type="CDD" id="cd11378">
    <property type="entry name" value="DUF296"/>
    <property type="match status" value="1"/>
</dbReference>
<dbReference type="PROSITE" id="PS51742">
    <property type="entry name" value="PPC"/>
    <property type="match status" value="1"/>
</dbReference>
<dbReference type="AlphaFoldDB" id="A0A2Z6NFT0"/>
<evidence type="ECO:0000256" key="8">
    <source>
        <dbReference type="SAM" id="MobiDB-lite"/>
    </source>
</evidence>
<evidence type="ECO:0000256" key="4">
    <source>
        <dbReference type="ARBA" id="ARBA00023125"/>
    </source>
</evidence>
<feature type="compositionally biased region" description="Polar residues" evidence="8">
    <location>
        <begin position="11"/>
        <end position="20"/>
    </location>
</feature>
<keyword evidence="3 7" id="KW-0805">Transcription regulation</keyword>
<accession>A0A2Z6NFT0</accession>
<dbReference type="Gene3D" id="3.30.1330.80">
    <property type="entry name" value="Hypothetical protein, similar to alpha- acetolactate decarboxylase, domain 2"/>
    <property type="match status" value="1"/>
</dbReference>
<feature type="compositionally biased region" description="Low complexity" evidence="8">
    <location>
        <begin position="1"/>
        <end position="10"/>
    </location>
</feature>
<comment type="function">
    <text evidence="1 7">Transcription factor that specifically binds AT-rich DNA sequences related to the nuclear matrix attachment regions (MARs).</text>
</comment>
<evidence type="ECO:0000256" key="3">
    <source>
        <dbReference type="ARBA" id="ARBA00023015"/>
    </source>
</evidence>
<dbReference type="FunFam" id="3.30.1330.80:FF:000006">
    <property type="entry name" value="AT-hook motif nuclear-localized protein"/>
    <property type="match status" value="1"/>
</dbReference>
<dbReference type="InterPro" id="IPR005175">
    <property type="entry name" value="PPC_dom"/>
</dbReference>
<protein>
    <recommendedName>
        <fullName evidence="7">AT-hook motif nuclear-localized protein</fullName>
    </recommendedName>
</protein>
<keyword evidence="6 7" id="KW-0539">Nucleus</keyword>
<feature type="region of interest" description="Disordered" evidence="8">
    <location>
        <begin position="217"/>
        <end position="239"/>
    </location>
</feature>
<gene>
    <name evidence="10" type="ORF">TSUD_244000</name>
</gene>
<evidence type="ECO:0000256" key="7">
    <source>
        <dbReference type="PIRNR" id="PIRNR016021"/>
    </source>
</evidence>
<dbReference type="OrthoDB" id="782346at2759"/>
<dbReference type="GO" id="GO:0003700">
    <property type="term" value="F:DNA-binding transcription factor activity"/>
    <property type="evidence" value="ECO:0007669"/>
    <property type="project" value="TreeGrafter"/>
</dbReference>
<dbReference type="GO" id="GO:0003680">
    <property type="term" value="F:minor groove of adenine-thymine-rich DNA binding"/>
    <property type="evidence" value="ECO:0007669"/>
    <property type="project" value="UniProtKB-UniRule"/>
</dbReference>
<evidence type="ECO:0000313" key="10">
    <source>
        <dbReference type="EMBL" id="GAU43478.1"/>
    </source>
</evidence>
<evidence type="ECO:0000313" key="11">
    <source>
        <dbReference type="Proteomes" id="UP000242715"/>
    </source>
</evidence>
<evidence type="ECO:0000256" key="5">
    <source>
        <dbReference type="ARBA" id="ARBA00023163"/>
    </source>
</evidence>
<evidence type="ECO:0000256" key="6">
    <source>
        <dbReference type="ARBA" id="ARBA00023242"/>
    </source>
</evidence>
<proteinExistence type="predicted"/>
<name>A0A2Z6NFT0_TRISU</name>
<evidence type="ECO:0000256" key="1">
    <source>
        <dbReference type="ARBA" id="ARBA00003687"/>
    </source>
</evidence>
<dbReference type="EMBL" id="DF973974">
    <property type="protein sequence ID" value="GAU43478.1"/>
    <property type="molecule type" value="Genomic_DNA"/>
</dbReference>
<dbReference type="SUPFAM" id="SSF117856">
    <property type="entry name" value="AF0104/ALDC/Ptd012-like"/>
    <property type="match status" value="1"/>
</dbReference>
<organism evidence="10 11">
    <name type="scientific">Trifolium subterraneum</name>
    <name type="common">Subterranean clover</name>
    <dbReference type="NCBI Taxonomy" id="3900"/>
    <lineage>
        <taxon>Eukaryota</taxon>
        <taxon>Viridiplantae</taxon>
        <taxon>Streptophyta</taxon>
        <taxon>Embryophyta</taxon>
        <taxon>Tracheophyta</taxon>
        <taxon>Spermatophyta</taxon>
        <taxon>Magnoliopsida</taxon>
        <taxon>eudicotyledons</taxon>
        <taxon>Gunneridae</taxon>
        <taxon>Pentapetalae</taxon>
        <taxon>rosids</taxon>
        <taxon>fabids</taxon>
        <taxon>Fabales</taxon>
        <taxon>Fabaceae</taxon>
        <taxon>Papilionoideae</taxon>
        <taxon>50 kb inversion clade</taxon>
        <taxon>NPAAA clade</taxon>
        <taxon>Hologalegina</taxon>
        <taxon>IRL clade</taxon>
        <taxon>Trifolieae</taxon>
        <taxon>Trifolium</taxon>
    </lineage>
</organism>
<dbReference type="PANTHER" id="PTHR31100:SF69">
    <property type="entry name" value="AT-HOOK MOTIF NUCLEAR-LOCALIZED PROTEIN 17-RELATED"/>
    <property type="match status" value="1"/>
</dbReference>
<reference evidence="11" key="1">
    <citation type="journal article" date="2017" name="Front. Plant Sci.">
        <title>Climate Clever Clovers: New Paradigm to Reduce the Environmental Footprint of Ruminants by Breeding Low Methanogenic Forages Utilizing Haplotype Variation.</title>
        <authorList>
            <person name="Kaur P."/>
            <person name="Appels R."/>
            <person name="Bayer P.E."/>
            <person name="Keeble-Gagnere G."/>
            <person name="Wang J."/>
            <person name="Hirakawa H."/>
            <person name="Shirasawa K."/>
            <person name="Vercoe P."/>
            <person name="Stefanova K."/>
            <person name="Durmic Z."/>
            <person name="Nichols P."/>
            <person name="Revell C."/>
            <person name="Isobe S.N."/>
            <person name="Edwards D."/>
            <person name="Erskine W."/>
        </authorList>
    </citation>
    <scope>NUCLEOTIDE SEQUENCE [LARGE SCALE GENOMIC DNA]</scope>
    <source>
        <strain evidence="11">cv. Daliak</strain>
    </source>
</reference>
<dbReference type="PANTHER" id="PTHR31100">
    <property type="entry name" value="AT-HOOK MOTIF NUCLEAR-LOCALIZED PROTEIN 15"/>
    <property type="match status" value="1"/>
</dbReference>
<dbReference type="Proteomes" id="UP000242715">
    <property type="component" value="Unassembled WGS sequence"/>
</dbReference>
<dbReference type="PIRSF" id="PIRSF016021">
    <property type="entry name" value="ESCAROLA"/>
    <property type="match status" value="1"/>
</dbReference>
<evidence type="ECO:0000259" key="9">
    <source>
        <dbReference type="PROSITE" id="PS51742"/>
    </source>
</evidence>
<feature type="region of interest" description="Disordered" evidence="8">
    <location>
        <begin position="1"/>
        <end position="72"/>
    </location>
</feature>
<dbReference type="GO" id="GO:0005634">
    <property type="term" value="C:nucleus"/>
    <property type="evidence" value="ECO:0007669"/>
    <property type="project" value="UniProtKB-SubCell"/>
</dbReference>
<feature type="domain" description="PPC" evidence="9">
    <location>
        <begin position="80"/>
        <end position="219"/>
    </location>
</feature>
<dbReference type="Pfam" id="PF03479">
    <property type="entry name" value="PCC"/>
    <property type="match status" value="1"/>
</dbReference>
<keyword evidence="5 7" id="KW-0804">Transcription</keyword>
<dbReference type="InterPro" id="IPR014476">
    <property type="entry name" value="AHL15-29"/>
</dbReference>
<keyword evidence="4 7" id="KW-0238">DNA-binding</keyword>
<comment type="subcellular location">
    <subcellularLocation>
        <location evidence="2 7">Nucleus</location>
    </subcellularLocation>
</comment>
<keyword evidence="11" id="KW-1185">Reference proteome</keyword>
<sequence length="260" mass="27790">MFSNFQQQQQHNLFQPSRECQTSEEDETRSSGGPSPITAHKPFSGSADGSTVEIGRRPRGRPPGSKNKPKTQIIINRQPEPAMSSHILEIPEGSDVVEAIARFSNRRKTSLCVLTGSGTVANVTLRQISAPPGTTVTFHGRFNILSISATFFSPSEPSPPIQKEFSISLAGPQGQIVGGFVVGRLLAVSVVFVIAASFNNPSYHRLPLEEDVMNNSVSGGGGAGGDEKSPPQLTDGGESCMYSAQLPSDVIWATTPRTHF</sequence>